<dbReference type="Proteomes" id="UP001303236">
    <property type="component" value="Chromosome"/>
</dbReference>
<feature type="domain" description="M23ase beta-sheet core" evidence="2">
    <location>
        <begin position="101"/>
        <end position="182"/>
    </location>
</feature>
<accession>A0ABY9VX28</accession>
<evidence type="ECO:0000256" key="1">
    <source>
        <dbReference type="SAM" id="MobiDB-lite"/>
    </source>
</evidence>
<organism evidence="3 4">
    <name type="scientific">Streptomyces durocortorensis</name>
    <dbReference type="NCBI Taxonomy" id="2811104"/>
    <lineage>
        <taxon>Bacteria</taxon>
        <taxon>Bacillati</taxon>
        <taxon>Actinomycetota</taxon>
        <taxon>Actinomycetes</taxon>
        <taxon>Kitasatosporales</taxon>
        <taxon>Streptomycetaceae</taxon>
        <taxon>Streptomyces</taxon>
    </lineage>
</organism>
<dbReference type="Pfam" id="PF03995">
    <property type="entry name" value="Inhibitor_I36"/>
    <property type="match status" value="1"/>
</dbReference>
<gene>
    <name evidence="3" type="ORF">RI138_11925</name>
</gene>
<dbReference type="PANTHER" id="PTHR21666:SF270">
    <property type="entry name" value="MUREIN HYDROLASE ACTIVATOR ENVC"/>
    <property type="match status" value="1"/>
</dbReference>
<sequence length="315" mass="34296">MLHRTHRRTRSRTHRRTRPGRLGRLRAVLVAGFAVLGLAGTTVAATADEGTGPTADTRAAAAAKPLFQMPFACDTRWQLNTYGSGHSPALDIVVERNTGSDAKPVLASAPGTVSAAYWDNGSGNTIQINHGNGWFTAYYHLKDSPTTYVRKGQSVQPSTRIGRIGTTGASSWSHLHYEQRYKASGDFTDERHRVPVHFDGVQYTGTNKEWPSVTSRNCSGSTPGWQDCPAGYVCFYSGANGTGSVCRSAGDQPNSTCGFRKSYYNNGNPQPGYDHVQVYFKEGGSQCIHHGWADGRGNFASGGRTIDRFHWRGEC</sequence>
<evidence type="ECO:0000259" key="2">
    <source>
        <dbReference type="Pfam" id="PF01551"/>
    </source>
</evidence>
<dbReference type="Gene3D" id="2.70.70.10">
    <property type="entry name" value="Glucose Permease (Domain IIA)"/>
    <property type="match status" value="1"/>
</dbReference>
<proteinExistence type="predicted"/>
<evidence type="ECO:0000313" key="3">
    <source>
        <dbReference type="EMBL" id="WNF27487.1"/>
    </source>
</evidence>
<dbReference type="InterPro" id="IPR011055">
    <property type="entry name" value="Dup_hybrid_motif"/>
</dbReference>
<dbReference type="Pfam" id="PF01551">
    <property type="entry name" value="Peptidase_M23"/>
    <property type="match status" value="1"/>
</dbReference>
<keyword evidence="4" id="KW-1185">Reference proteome</keyword>
<dbReference type="SUPFAM" id="SSF51261">
    <property type="entry name" value="Duplicated hybrid motif"/>
    <property type="match status" value="1"/>
</dbReference>
<evidence type="ECO:0000313" key="4">
    <source>
        <dbReference type="Proteomes" id="UP001303236"/>
    </source>
</evidence>
<dbReference type="PANTHER" id="PTHR21666">
    <property type="entry name" value="PEPTIDASE-RELATED"/>
    <property type="match status" value="1"/>
</dbReference>
<protein>
    <submittedName>
        <fullName evidence="3">Peptidoglycan DD-metalloendopeptidase family protein</fullName>
    </submittedName>
</protein>
<dbReference type="InterPro" id="IPR016047">
    <property type="entry name" value="M23ase_b-sheet_dom"/>
</dbReference>
<dbReference type="InterPro" id="IPR050570">
    <property type="entry name" value="Cell_wall_metabolism_enzyme"/>
</dbReference>
<reference evidence="3 4" key="1">
    <citation type="submission" date="2023-09" db="EMBL/GenBank/DDBJ databases">
        <title>Genome completion map analysis of the actinomycetes C11-1.</title>
        <authorList>
            <person name="Qin P."/>
            <person name="Guan P."/>
        </authorList>
    </citation>
    <scope>NUCLEOTIDE SEQUENCE [LARGE SCALE GENOMIC DNA]</scope>
    <source>
        <strain evidence="3 4">C11-1</strain>
    </source>
</reference>
<dbReference type="CDD" id="cd12797">
    <property type="entry name" value="M23_peptidase"/>
    <property type="match status" value="1"/>
</dbReference>
<name>A0ABY9VX28_9ACTN</name>
<feature type="region of interest" description="Disordered" evidence="1">
    <location>
        <begin position="1"/>
        <end position="21"/>
    </location>
</feature>
<dbReference type="EMBL" id="CP134500">
    <property type="protein sequence ID" value="WNF27487.1"/>
    <property type="molecule type" value="Genomic_DNA"/>
</dbReference>